<evidence type="ECO:0000256" key="7">
    <source>
        <dbReference type="SAM" id="Phobius"/>
    </source>
</evidence>
<dbReference type="Proteomes" id="UP001470230">
    <property type="component" value="Unassembled WGS sequence"/>
</dbReference>
<feature type="transmembrane region" description="Helical" evidence="7">
    <location>
        <begin position="311"/>
        <end position="335"/>
    </location>
</feature>
<keyword evidence="3 7" id="KW-0812">Transmembrane</keyword>
<dbReference type="InterPro" id="IPR008429">
    <property type="entry name" value="CLPTM1"/>
</dbReference>
<dbReference type="EMBL" id="JAPFFF010000003">
    <property type="protein sequence ID" value="KAK8893152.1"/>
    <property type="molecule type" value="Genomic_DNA"/>
</dbReference>
<keyword evidence="4 7" id="KW-1133">Transmembrane helix</keyword>
<keyword evidence="9" id="KW-1185">Reference proteome</keyword>
<evidence type="ECO:0000313" key="8">
    <source>
        <dbReference type="EMBL" id="KAK8893152.1"/>
    </source>
</evidence>
<evidence type="ECO:0000256" key="2">
    <source>
        <dbReference type="ARBA" id="ARBA00009310"/>
    </source>
</evidence>
<name>A0ABR2KPU0_9EUKA</name>
<comment type="similarity">
    <text evidence="2">Belongs to the CLPTM1 family.</text>
</comment>
<feature type="transmembrane region" description="Helical" evidence="7">
    <location>
        <begin position="279"/>
        <end position="299"/>
    </location>
</feature>
<feature type="transmembrane region" description="Helical" evidence="7">
    <location>
        <begin position="422"/>
        <end position="443"/>
    </location>
</feature>
<dbReference type="Pfam" id="PF05602">
    <property type="entry name" value="CLPTM1"/>
    <property type="match status" value="1"/>
</dbReference>
<comment type="caution">
    <text evidence="8">The sequence shown here is derived from an EMBL/GenBank/DDBJ whole genome shotgun (WGS) entry which is preliminary data.</text>
</comment>
<reference evidence="8 9" key="1">
    <citation type="submission" date="2024-04" db="EMBL/GenBank/DDBJ databases">
        <title>Tritrichomonas musculus Genome.</title>
        <authorList>
            <person name="Alves-Ferreira E."/>
            <person name="Grigg M."/>
            <person name="Lorenzi H."/>
            <person name="Galac M."/>
        </authorList>
    </citation>
    <scope>NUCLEOTIDE SEQUENCE [LARGE SCALE GENOMIC DNA]</scope>
    <source>
        <strain evidence="8 9">EAF2021</strain>
    </source>
</reference>
<accession>A0ABR2KPU0</accession>
<evidence type="ECO:0000313" key="9">
    <source>
        <dbReference type="Proteomes" id="UP001470230"/>
    </source>
</evidence>
<dbReference type="PANTHER" id="PTHR21347:SF0">
    <property type="entry name" value="LIPID SCRAMBLASE CLPTM1L"/>
    <property type="match status" value="1"/>
</dbReference>
<proteinExistence type="inferred from homology"/>
<dbReference type="PANTHER" id="PTHR21347">
    <property type="entry name" value="CLEFT LIP AND PALATE ASSOCIATED TRANSMEMBRANE PROTEIN-RELATED"/>
    <property type="match status" value="1"/>
</dbReference>
<evidence type="ECO:0000256" key="5">
    <source>
        <dbReference type="ARBA" id="ARBA00023136"/>
    </source>
</evidence>
<sequence length="561" mass="65906">MRFRICSGRNFLLLFAFLILYSFIISPALIWYNRDQKYDLYNVYQKSEVLTFNLYNCHAPKKSSQSRFNCSELWVNDSIPYKANKYILNKSFEIPIISNIRENLTNIYLLLKVKQKNCNSGCPVLQQTSKILHWFLPQQDVSRILISNGPSPTPKPSPTPIPFRYRTTRFDLLDHEIVNTETLTPWAAKHLASNRKRQQFHPILAIDTFFDIPTERRSINMSLPNFTVNVEINIRRDFVWNAKSSIQFSLDLFADLFNTDFLVYNFNEMKRIFVETNPVLLWTTGIATILHFIFQVLAFEKDLEFWTRKESLIGISLRTILLQLGGQIILFLNILESRKIPMFMKVIDFLDICMQVWKIMRLAKISKRFPFFKVRKEYRGSTDEADAAGLKYLSYALVPLVIGYSIYQLFNVKYRSVKQYILHCLSGAVYSFGFLAMLPQLYVNYKLKTVAGMSRSAFVYKFISTFIDDLYTFVSDLPLMYKIACFRDDVVFFVWIFQCFIYPVDPTRVNEFGFVEKTEDSKNNECENDKQSKEGEEEKETKEEIIKDRIQETVGQKIKTD</sequence>
<evidence type="ECO:0000256" key="1">
    <source>
        <dbReference type="ARBA" id="ARBA00004141"/>
    </source>
</evidence>
<evidence type="ECO:0000256" key="6">
    <source>
        <dbReference type="SAM" id="MobiDB-lite"/>
    </source>
</evidence>
<keyword evidence="5 7" id="KW-0472">Membrane</keyword>
<evidence type="ECO:0000256" key="3">
    <source>
        <dbReference type="ARBA" id="ARBA00022692"/>
    </source>
</evidence>
<gene>
    <name evidence="8" type="ORF">M9Y10_021567</name>
</gene>
<evidence type="ECO:0000256" key="4">
    <source>
        <dbReference type="ARBA" id="ARBA00022989"/>
    </source>
</evidence>
<organism evidence="8 9">
    <name type="scientific">Tritrichomonas musculus</name>
    <dbReference type="NCBI Taxonomy" id="1915356"/>
    <lineage>
        <taxon>Eukaryota</taxon>
        <taxon>Metamonada</taxon>
        <taxon>Parabasalia</taxon>
        <taxon>Tritrichomonadida</taxon>
        <taxon>Tritrichomonadidae</taxon>
        <taxon>Tritrichomonas</taxon>
    </lineage>
</organism>
<feature type="transmembrane region" description="Helical" evidence="7">
    <location>
        <begin position="12"/>
        <end position="32"/>
    </location>
</feature>
<protein>
    <submittedName>
        <fullName evidence="8">Uncharacterized protein</fullName>
    </submittedName>
</protein>
<feature type="region of interest" description="Disordered" evidence="6">
    <location>
        <begin position="519"/>
        <end position="546"/>
    </location>
</feature>
<comment type="subcellular location">
    <subcellularLocation>
        <location evidence="1">Membrane</location>
        <topology evidence="1">Multi-pass membrane protein</topology>
    </subcellularLocation>
</comment>